<evidence type="ECO:0000313" key="2">
    <source>
        <dbReference type="Proteomes" id="UP000003835"/>
    </source>
</evidence>
<proteinExistence type="predicted"/>
<dbReference type="AlphaFoldDB" id="B4W531"/>
<reference evidence="1 2" key="1">
    <citation type="submission" date="2008-07" db="EMBL/GenBank/DDBJ databases">
        <authorList>
            <person name="Tandeau de Marsac N."/>
            <person name="Ferriera S."/>
            <person name="Johnson J."/>
            <person name="Kravitz S."/>
            <person name="Beeson K."/>
            <person name="Sutton G."/>
            <person name="Rogers Y.-H."/>
            <person name="Friedman R."/>
            <person name="Frazier M."/>
            <person name="Venter J.C."/>
        </authorList>
    </citation>
    <scope>NUCLEOTIDE SEQUENCE [LARGE SCALE GENOMIC DNA]</scope>
    <source>
        <strain evidence="1 2">PCC 7420</strain>
    </source>
</reference>
<evidence type="ECO:0000313" key="1">
    <source>
        <dbReference type="EMBL" id="EDX70724.1"/>
    </source>
</evidence>
<accession>B4W531</accession>
<dbReference type="HOGENOM" id="CLU_3268508_0_0_3"/>
<dbReference type="EMBL" id="DS989883">
    <property type="protein sequence ID" value="EDX70724.1"/>
    <property type="molecule type" value="Genomic_DNA"/>
</dbReference>
<gene>
    <name evidence="1" type="ORF">MC7420_8152</name>
</gene>
<organism evidence="1 2">
    <name type="scientific">Coleofasciculus chthonoplastes PCC 7420</name>
    <dbReference type="NCBI Taxonomy" id="118168"/>
    <lineage>
        <taxon>Bacteria</taxon>
        <taxon>Bacillati</taxon>
        <taxon>Cyanobacteriota</taxon>
        <taxon>Cyanophyceae</taxon>
        <taxon>Coleofasciculales</taxon>
        <taxon>Coleofasciculaceae</taxon>
        <taxon>Coleofasciculus</taxon>
    </lineage>
</organism>
<protein>
    <submittedName>
        <fullName evidence="1">Uncharacterized protein</fullName>
    </submittedName>
</protein>
<name>B4W531_9CYAN</name>
<dbReference type="Proteomes" id="UP000003835">
    <property type="component" value="Unassembled WGS sequence"/>
</dbReference>
<sequence length="41" mass="4774">MGKQFLDIIPHPYFHANTFKLNSRSQLQTDPRLLEEVGNFA</sequence>
<keyword evidence="2" id="KW-1185">Reference proteome</keyword>